<evidence type="ECO:0000256" key="1">
    <source>
        <dbReference type="SAM" id="MobiDB-lite"/>
    </source>
</evidence>
<feature type="compositionally biased region" description="Basic and acidic residues" evidence="1">
    <location>
        <begin position="69"/>
        <end position="79"/>
    </location>
</feature>
<dbReference type="EMBL" id="BMVU01000030">
    <property type="protein sequence ID" value="GGX92196.1"/>
    <property type="molecule type" value="Genomic_DNA"/>
</dbReference>
<comment type="caution">
    <text evidence="2">The sequence shown here is derived from an EMBL/GenBank/DDBJ whole genome shotgun (WGS) entry which is preliminary data.</text>
</comment>
<dbReference type="AlphaFoldDB" id="A0A918NSL8"/>
<accession>A0A918NSL8</accession>
<proteinExistence type="predicted"/>
<evidence type="ECO:0000313" key="2">
    <source>
        <dbReference type="EMBL" id="GGX92196.1"/>
    </source>
</evidence>
<gene>
    <name evidence="2" type="ORF">GCM10010358_52590</name>
</gene>
<feature type="region of interest" description="Disordered" evidence="1">
    <location>
        <begin position="1"/>
        <end position="39"/>
    </location>
</feature>
<organism evidence="2 3">
    <name type="scientific">Streptomyces minutiscleroticus</name>
    <dbReference type="NCBI Taxonomy" id="68238"/>
    <lineage>
        <taxon>Bacteria</taxon>
        <taxon>Bacillati</taxon>
        <taxon>Actinomycetota</taxon>
        <taxon>Actinomycetes</taxon>
        <taxon>Kitasatosporales</taxon>
        <taxon>Streptomycetaceae</taxon>
        <taxon>Streptomyces</taxon>
    </lineage>
</organism>
<feature type="region of interest" description="Disordered" evidence="1">
    <location>
        <begin position="53"/>
        <end position="79"/>
    </location>
</feature>
<evidence type="ECO:0000313" key="3">
    <source>
        <dbReference type="Proteomes" id="UP000619244"/>
    </source>
</evidence>
<feature type="compositionally biased region" description="Basic and acidic residues" evidence="1">
    <location>
        <begin position="1"/>
        <end position="10"/>
    </location>
</feature>
<name>A0A918NSL8_9ACTN</name>
<keyword evidence="3" id="KW-1185">Reference proteome</keyword>
<feature type="compositionally biased region" description="Basic residues" evidence="1">
    <location>
        <begin position="53"/>
        <end position="65"/>
    </location>
</feature>
<reference evidence="2" key="2">
    <citation type="submission" date="2020-09" db="EMBL/GenBank/DDBJ databases">
        <authorList>
            <person name="Sun Q."/>
            <person name="Ohkuma M."/>
        </authorList>
    </citation>
    <scope>NUCLEOTIDE SEQUENCE</scope>
    <source>
        <strain evidence="2">JCM 4790</strain>
    </source>
</reference>
<dbReference type="Proteomes" id="UP000619244">
    <property type="component" value="Unassembled WGS sequence"/>
</dbReference>
<sequence length="79" mass="9083">MLIPRHEHAMSRRRKATPNSRSRTASRNPRPLCAGRPEETECRGQRGAACSLRRRRTGRERRRAFRPFADADDRAAGVQ</sequence>
<protein>
    <submittedName>
        <fullName evidence="2">Uncharacterized protein</fullName>
    </submittedName>
</protein>
<feature type="compositionally biased region" description="Polar residues" evidence="1">
    <location>
        <begin position="17"/>
        <end position="27"/>
    </location>
</feature>
<reference evidence="2" key="1">
    <citation type="journal article" date="2014" name="Int. J. Syst. Evol. Microbiol.">
        <title>Complete genome sequence of Corynebacterium casei LMG S-19264T (=DSM 44701T), isolated from a smear-ripened cheese.</title>
        <authorList>
            <consortium name="US DOE Joint Genome Institute (JGI-PGF)"/>
            <person name="Walter F."/>
            <person name="Albersmeier A."/>
            <person name="Kalinowski J."/>
            <person name="Ruckert C."/>
        </authorList>
    </citation>
    <scope>NUCLEOTIDE SEQUENCE</scope>
    <source>
        <strain evidence="2">JCM 4790</strain>
    </source>
</reference>